<name>A0ABD1Y726_9MARC</name>
<gene>
    <name evidence="3" type="ORF">R1flu_002773</name>
</gene>
<dbReference type="AlphaFoldDB" id="A0ABD1Y726"/>
<evidence type="ECO:0000256" key="2">
    <source>
        <dbReference type="SAM" id="MobiDB-lite"/>
    </source>
</evidence>
<evidence type="ECO:0000313" key="4">
    <source>
        <dbReference type="Proteomes" id="UP001605036"/>
    </source>
</evidence>
<organism evidence="3 4">
    <name type="scientific">Riccia fluitans</name>
    <dbReference type="NCBI Taxonomy" id="41844"/>
    <lineage>
        <taxon>Eukaryota</taxon>
        <taxon>Viridiplantae</taxon>
        <taxon>Streptophyta</taxon>
        <taxon>Embryophyta</taxon>
        <taxon>Marchantiophyta</taxon>
        <taxon>Marchantiopsida</taxon>
        <taxon>Marchantiidae</taxon>
        <taxon>Marchantiales</taxon>
        <taxon>Ricciaceae</taxon>
        <taxon>Riccia</taxon>
    </lineage>
</organism>
<keyword evidence="1" id="KW-0677">Repeat</keyword>
<dbReference type="InterPro" id="IPR011989">
    <property type="entry name" value="ARM-like"/>
</dbReference>
<evidence type="ECO:0008006" key="5">
    <source>
        <dbReference type="Google" id="ProtNLM"/>
    </source>
</evidence>
<dbReference type="Proteomes" id="UP001605036">
    <property type="component" value="Unassembled WGS sequence"/>
</dbReference>
<dbReference type="Pfam" id="PF02985">
    <property type="entry name" value="HEAT"/>
    <property type="match status" value="1"/>
</dbReference>
<dbReference type="EMBL" id="JBHFFA010000006">
    <property type="protein sequence ID" value="KAL2622568.1"/>
    <property type="molecule type" value="Genomic_DNA"/>
</dbReference>
<keyword evidence="4" id="KW-1185">Reference proteome</keyword>
<comment type="caution">
    <text evidence="3">The sequence shown here is derived from an EMBL/GenBank/DDBJ whole genome shotgun (WGS) entry which is preliminary data.</text>
</comment>
<dbReference type="InterPro" id="IPR000357">
    <property type="entry name" value="HEAT"/>
</dbReference>
<feature type="region of interest" description="Disordered" evidence="2">
    <location>
        <begin position="138"/>
        <end position="169"/>
    </location>
</feature>
<dbReference type="InterPro" id="IPR016024">
    <property type="entry name" value="ARM-type_fold"/>
</dbReference>
<dbReference type="Gene3D" id="1.25.10.10">
    <property type="entry name" value="Leucine-rich Repeat Variant"/>
    <property type="match status" value="1"/>
</dbReference>
<dbReference type="SUPFAM" id="SSF48371">
    <property type="entry name" value="ARM repeat"/>
    <property type="match status" value="1"/>
</dbReference>
<evidence type="ECO:0000256" key="1">
    <source>
        <dbReference type="ARBA" id="ARBA00022737"/>
    </source>
</evidence>
<sequence>MELEHAFEKLKDKKQLTRDSGLADVQSILSSSDTEKRQTDLEIAVAKLKELIGSDCWEERHGGFSTAKALLPFFNVDTTFPRELEELTLKHLEDGEVRVRMAVGECLYALAQHQGMDLYSRVKNQVCKSIDDNIDEKGIKVADDPSATTAPASEKKEEANGNGLPDAEKNLSEGKCLETSLKALQRLMEGFGGDIKLPINSEMWVLVRKTFDHSNRYVRETGFFTLASLCQSATPESLKCDDALIAEGLALGLSDNWSQVRYAASIATRNFMCRTSSYNRSFYPQLLPAMCLNRYYAAEGVRLFSQETWKLILGESGREEVANHIEGVVKHYISQSCAENPLVRESTCHCIGELMVKIDREKIRPHVQPLIVALMNCYQDPSWHVRDAACSGLGKAITEFPEEAEQLVFKLYELWFFHLGDKVSSVRENTAFVLGTAMSTYKAEAIEKVVAKLHDIFKLSETLSEPHHCHSPTGLQEKSCCSRVGVHAAVMTLNSPQVDGAVDESDSVSDSIKWETSDGAIYLLRELSKVAPERAVEFLPVLAKLTQCPGFQQNQFLLETLFRLLPLIAQNVGKKHFKPYLESYINPLFSALTSGQRLAESASGTCISKLMTFVGPNVFKARLDEFQLRALQARPSLYSSQTSQ</sequence>
<evidence type="ECO:0000313" key="3">
    <source>
        <dbReference type="EMBL" id="KAL2622568.1"/>
    </source>
</evidence>
<reference evidence="3 4" key="1">
    <citation type="submission" date="2024-09" db="EMBL/GenBank/DDBJ databases">
        <title>Chromosome-scale assembly of Riccia fluitans.</title>
        <authorList>
            <person name="Paukszto L."/>
            <person name="Sawicki J."/>
            <person name="Karawczyk K."/>
            <person name="Piernik-Szablinska J."/>
            <person name="Szczecinska M."/>
            <person name="Mazdziarz M."/>
        </authorList>
    </citation>
    <scope>NUCLEOTIDE SEQUENCE [LARGE SCALE GENOMIC DNA]</scope>
    <source>
        <strain evidence="3">Rf_01</strain>
        <tissue evidence="3">Aerial parts of the thallus</tissue>
    </source>
</reference>
<accession>A0ABD1Y726</accession>
<proteinExistence type="predicted"/>
<protein>
    <recommendedName>
        <fullName evidence="5">ARM repeat superfamily protein</fullName>
    </recommendedName>
</protein>